<dbReference type="Gene3D" id="3.20.20.150">
    <property type="entry name" value="Divalent-metal-dependent TIM barrel enzymes"/>
    <property type="match status" value="1"/>
</dbReference>
<evidence type="ECO:0008006" key="3">
    <source>
        <dbReference type="Google" id="ProtNLM"/>
    </source>
</evidence>
<gene>
    <name evidence="1" type="ORF">FDG2_2520</name>
</gene>
<keyword evidence="2" id="KW-1185">Reference proteome</keyword>
<dbReference type="Proteomes" id="UP000199013">
    <property type="component" value="Unassembled WGS sequence"/>
</dbReference>
<proteinExistence type="predicted"/>
<sequence>MEIGLVVDPRLDRSWTDALDLAVHNGVTHIEVGGGGPVPKGYVDPIALAADDGRLAAFRDSISSRGLQIAALGCYDNPIHPDEQRATARLIQNSQHR</sequence>
<dbReference type="InterPro" id="IPR036237">
    <property type="entry name" value="Xyl_isomerase-like_sf"/>
</dbReference>
<dbReference type="SUPFAM" id="SSF51658">
    <property type="entry name" value="Xylose isomerase-like"/>
    <property type="match status" value="1"/>
</dbReference>
<reference evidence="2" key="1">
    <citation type="submission" date="2016-02" db="EMBL/GenBank/DDBJ databases">
        <authorList>
            <person name="Wibberg D."/>
        </authorList>
    </citation>
    <scope>NUCLEOTIDE SEQUENCE [LARGE SCALE GENOMIC DNA]</scope>
</reference>
<dbReference type="EMBL" id="FLUV01001054">
    <property type="protein sequence ID" value="SBW22363.1"/>
    <property type="molecule type" value="Genomic_DNA"/>
</dbReference>
<dbReference type="AlphaFoldDB" id="A0A1C3NXS4"/>
<evidence type="ECO:0000313" key="2">
    <source>
        <dbReference type="Proteomes" id="UP000199013"/>
    </source>
</evidence>
<evidence type="ECO:0000313" key="1">
    <source>
        <dbReference type="EMBL" id="SBW22363.1"/>
    </source>
</evidence>
<accession>A0A1C3NXS4</accession>
<organism evidence="1 2">
    <name type="scientific">Candidatus Protofrankia californiensis</name>
    <dbReference type="NCBI Taxonomy" id="1839754"/>
    <lineage>
        <taxon>Bacteria</taxon>
        <taxon>Bacillati</taxon>
        <taxon>Actinomycetota</taxon>
        <taxon>Actinomycetes</taxon>
        <taxon>Frankiales</taxon>
        <taxon>Frankiaceae</taxon>
        <taxon>Protofrankia</taxon>
    </lineage>
</organism>
<name>A0A1C3NXS4_9ACTN</name>
<protein>
    <recommendedName>
        <fullName evidence="3">Xylose isomerase-like TIM barrel domain-containing protein</fullName>
    </recommendedName>
</protein>